<name>A0A6S7GU30_PARCT</name>
<evidence type="ECO:0000256" key="1">
    <source>
        <dbReference type="ARBA" id="ARBA00022723"/>
    </source>
</evidence>
<evidence type="ECO:0000256" key="2">
    <source>
        <dbReference type="ARBA" id="ARBA00022734"/>
    </source>
</evidence>
<keyword evidence="1" id="KW-0479">Metal-binding</keyword>
<feature type="region of interest" description="Disordered" evidence="5">
    <location>
        <begin position="139"/>
        <end position="175"/>
    </location>
</feature>
<comment type="caution">
    <text evidence="8">The sequence shown here is derived from an EMBL/GenBank/DDBJ whole genome shotgun (WGS) entry which is preliminary data.</text>
</comment>
<dbReference type="InterPro" id="IPR003609">
    <property type="entry name" value="Pan_app"/>
</dbReference>
<keyword evidence="4" id="KW-1015">Disulfide bond</keyword>
<proteinExistence type="predicted"/>
<dbReference type="InterPro" id="IPR036056">
    <property type="entry name" value="Fibrinogen-like_C"/>
</dbReference>
<evidence type="ECO:0000256" key="5">
    <source>
        <dbReference type="SAM" id="MobiDB-lite"/>
    </source>
</evidence>
<dbReference type="PANTHER" id="PTHR16146:SF53">
    <property type="entry name" value="APPLE DOMAIN-CONTAINING PROTEIN"/>
    <property type="match status" value="1"/>
</dbReference>
<dbReference type="Pfam" id="PF00024">
    <property type="entry name" value="PAN_1"/>
    <property type="match status" value="1"/>
</dbReference>
<dbReference type="InterPro" id="IPR002181">
    <property type="entry name" value="Fibrinogen_a/b/g_C_dom"/>
</dbReference>
<keyword evidence="3" id="KW-0106">Calcium</keyword>
<feature type="domain" description="Fibrinogen C-terminal" evidence="7">
    <location>
        <begin position="184"/>
        <end position="229"/>
    </location>
</feature>
<evidence type="ECO:0000259" key="6">
    <source>
        <dbReference type="Pfam" id="PF00024"/>
    </source>
</evidence>
<evidence type="ECO:0000313" key="9">
    <source>
        <dbReference type="Proteomes" id="UP001152795"/>
    </source>
</evidence>
<keyword evidence="9" id="KW-1185">Reference proteome</keyword>
<dbReference type="PANTHER" id="PTHR16146">
    <property type="entry name" value="INTELECTIN"/>
    <property type="match status" value="1"/>
</dbReference>
<dbReference type="Pfam" id="PF00147">
    <property type="entry name" value="Fibrinogen_C"/>
    <property type="match status" value="1"/>
</dbReference>
<feature type="compositionally biased region" description="Low complexity" evidence="5">
    <location>
        <begin position="106"/>
        <end position="117"/>
    </location>
</feature>
<accession>A0A6S7GU30</accession>
<evidence type="ECO:0000259" key="7">
    <source>
        <dbReference type="Pfam" id="PF00147"/>
    </source>
</evidence>
<dbReference type="Proteomes" id="UP001152795">
    <property type="component" value="Unassembled WGS sequence"/>
</dbReference>
<dbReference type="GO" id="GO:0046872">
    <property type="term" value="F:metal ion binding"/>
    <property type="evidence" value="ECO:0007669"/>
    <property type="project" value="UniProtKB-KW"/>
</dbReference>
<evidence type="ECO:0000313" key="8">
    <source>
        <dbReference type="EMBL" id="CAB3993599.1"/>
    </source>
</evidence>
<evidence type="ECO:0000256" key="3">
    <source>
        <dbReference type="ARBA" id="ARBA00022837"/>
    </source>
</evidence>
<reference evidence="8" key="1">
    <citation type="submission" date="2020-04" db="EMBL/GenBank/DDBJ databases">
        <authorList>
            <person name="Alioto T."/>
            <person name="Alioto T."/>
            <person name="Gomez Garrido J."/>
        </authorList>
    </citation>
    <scope>NUCLEOTIDE SEQUENCE</scope>
    <source>
        <strain evidence="8">A484AB</strain>
    </source>
</reference>
<dbReference type="SUPFAM" id="SSF56496">
    <property type="entry name" value="Fibrinogen C-terminal domain-like"/>
    <property type="match status" value="1"/>
</dbReference>
<dbReference type="GO" id="GO:0005615">
    <property type="term" value="C:extracellular space"/>
    <property type="evidence" value="ECO:0007669"/>
    <property type="project" value="TreeGrafter"/>
</dbReference>
<dbReference type="AlphaFoldDB" id="A0A6S7GU30"/>
<organism evidence="8 9">
    <name type="scientific">Paramuricea clavata</name>
    <name type="common">Red gorgonian</name>
    <name type="synonym">Violescent sea-whip</name>
    <dbReference type="NCBI Taxonomy" id="317549"/>
    <lineage>
        <taxon>Eukaryota</taxon>
        <taxon>Metazoa</taxon>
        <taxon>Cnidaria</taxon>
        <taxon>Anthozoa</taxon>
        <taxon>Octocorallia</taxon>
        <taxon>Malacalcyonacea</taxon>
        <taxon>Plexauridae</taxon>
        <taxon>Paramuricea</taxon>
    </lineage>
</organism>
<dbReference type="EMBL" id="CACRXK020002290">
    <property type="protein sequence ID" value="CAB3993599.1"/>
    <property type="molecule type" value="Genomic_DNA"/>
</dbReference>
<keyword evidence="2" id="KW-0430">Lectin</keyword>
<protein>
    <submittedName>
        <fullName evidence="8">Uncharacterized protein</fullName>
    </submittedName>
</protein>
<feature type="region of interest" description="Disordered" evidence="5">
    <location>
        <begin position="100"/>
        <end position="127"/>
    </location>
</feature>
<feature type="domain" description="Apple" evidence="6">
    <location>
        <begin position="30"/>
        <end position="84"/>
    </location>
</feature>
<evidence type="ECO:0000256" key="4">
    <source>
        <dbReference type="ARBA" id="ARBA00023157"/>
    </source>
</evidence>
<dbReference type="Gene3D" id="3.90.215.10">
    <property type="entry name" value="Gamma Fibrinogen, chain A, domain 1"/>
    <property type="match status" value="1"/>
</dbReference>
<dbReference type="GO" id="GO:0070492">
    <property type="term" value="F:oligosaccharide binding"/>
    <property type="evidence" value="ECO:0007669"/>
    <property type="project" value="TreeGrafter"/>
</dbReference>
<sequence>MSVATGEEAEAYGDGEIFYQVKQGIRSQREAFISSRTKTALDCVLFCFEQKTCKSFNYADYTSVSDGEENCELHNEIKNDGGNPLEFLKDDRYTFYQIPGASHGPENTQTTENATEQIPGAPHEPENTQTIENATEQIPGTSLEPENIQTTEKATEQIPGTSPEPENIQTTEKATEQVKKPSRKRSCLDHFNHGSKTSGNYIILNQEQKPRTVYCDMKSEPGSVWTLVMSFTRKTEILIHSDRKQCMKVPQRTVILQIGPTTEWAIL</sequence>
<dbReference type="InterPro" id="IPR014716">
    <property type="entry name" value="Fibrinogen_a/b/g_C_1"/>
</dbReference>
<gene>
    <name evidence="8" type="ORF">PACLA_8A040202</name>
</gene>